<dbReference type="Gene3D" id="1.20.1250.20">
    <property type="entry name" value="MFS general substrate transporter like domains"/>
    <property type="match status" value="1"/>
</dbReference>
<evidence type="ECO:0000256" key="3">
    <source>
        <dbReference type="ARBA" id="ARBA00022475"/>
    </source>
</evidence>
<accession>A0A9W6RYG4</accession>
<comment type="subcellular location">
    <subcellularLocation>
        <location evidence="1">Cell membrane</location>
        <topology evidence="1">Multi-pass membrane protein</topology>
    </subcellularLocation>
</comment>
<feature type="transmembrane region" description="Helical" evidence="7">
    <location>
        <begin position="353"/>
        <end position="372"/>
    </location>
</feature>
<dbReference type="GO" id="GO:0005886">
    <property type="term" value="C:plasma membrane"/>
    <property type="evidence" value="ECO:0007669"/>
    <property type="project" value="UniProtKB-SubCell"/>
</dbReference>
<feature type="transmembrane region" description="Helical" evidence="7">
    <location>
        <begin position="310"/>
        <end position="332"/>
    </location>
</feature>
<dbReference type="InterPro" id="IPR010290">
    <property type="entry name" value="TM_effector"/>
</dbReference>
<comment type="caution">
    <text evidence="8">The sequence shown here is derived from an EMBL/GenBank/DDBJ whole genome shotgun (WGS) entry which is preliminary data.</text>
</comment>
<evidence type="ECO:0000256" key="2">
    <source>
        <dbReference type="ARBA" id="ARBA00022448"/>
    </source>
</evidence>
<dbReference type="EMBL" id="BSTK01000003">
    <property type="protein sequence ID" value="GLY84450.1"/>
    <property type="molecule type" value="Genomic_DNA"/>
</dbReference>
<evidence type="ECO:0000313" key="9">
    <source>
        <dbReference type="Proteomes" id="UP001165074"/>
    </source>
</evidence>
<dbReference type="Pfam" id="PF05977">
    <property type="entry name" value="MFS_3"/>
    <property type="match status" value="1"/>
</dbReference>
<keyword evidence="3" id="KW-1003">Cell membrane</keyword>
<name>A0A9W6RYG4_9ACTN</name>
<dbReference type="PROSITE" id="PS00216">
    <property type="entry name" value="SUGAR_TRANSPORT_1"/>
    <property type="match status" value="1"/>
</dbReference>
<feature type="transmembrane region" description="Helical" evidence="7">
    <location>
        <begin position="46"/>
        <end position="68"/>
    </location>
</feature>
<proteinExistence type="predicted"/>
<dbReference type="PANTHER" id="PTHR23513:SF6">
    <property type="entry name" value="MAJOR FACILITATOR SUPERFAMILY ASSOCIATED DOMAIN-CONTAINING PROTEIN"/>
    <property type="match status" value="1"/>
</dbReference>
<feature type="transmembrane region" description="Helical" evidence="7">
    <location>
        <begin position="12"/>
        <end position="34"/>
    </location>
</feature>
<protein>
    <submittedName>
        <fullName evidence="8">MFS transporter</fullName>
    </submittedName>
</protein>
<keyword evidence="2" id="KW-0813">Transport</keyword>
<dbReference type="InterPro" id="IPR005829">
    <property type="entry name" value="Sugar_transporter_CS"/>
</dbReference>
<evidence type="ECO:0000256" key="4">
    <source>
        <dbReference type="ARBA" id="ARBA00022692"/>
    </source>
</evidence>
<dbReference type="SUPFAM" id="SSF103473">
    <property type="entry name" value="MFS general substrate transporter"/>
    <property type="match status" value="1"/>
</dbReference>
<gene>
    <name evidence="8" type="ORF">Airi02_023790</name>
</gene>
<organism evidence="8 9">
    <name type="scientific">Actinoallomurus iriomotensis</name>
    <dbReference type="NCBI Taxonomy" id="478107"/>
    <lineage>
        <taxon>Bacteria</taxon>
        <taxon>Bacillati</taxon>
        <taxon>Actinomycetota</taxon>
        <taxon>Actinomycetes</taxon>
        <taxon>Streptosporangiales</taxon>
        <taxon>Thermomonosporaceae</taxon>
        <taxon>Actinoallomurus</taxon>
    </lineage>
</organism>
<feature type="transmembrane region" description="Helical" evidence="7">
    <location>
        <begin position="256"/>
        <end position="274"/>
    </location>
</feature>
<dbReference type="InterPro" id="IPR036259">
    <property type="entry name" value="MFS_trans_sf"/>
</dbReference>
<dbReference type="Proteomes" id="UP001165074">
    <property type="component" value="Unassembled WGS sequence"/>
</dbReference>
<feature type="transmembrane region" description="Helical" evidence="7">
    <location>
        <begin position="378"/>
        <end position="396"/>
    </location>
</feature>
<keyword evidence="9" id="KW-1185">Reference proteome</keyword>
<dbReference type="AlphaFoldDB" id="A0A9W6RYG4"/>
<keyword evidence="6 7" id="KW-0472">Membrane</keyword>
<keyword evidence="5 7" id="KW-1133">Transmembrane helix</keyword>
<feature type="transmembrane region" description="Helical" evidence="7">
    <location>
        <begin position="286"/>
        <end position="304"/>
    </location>
</feature>
<dbReference type="GO" id="GO:0022857">
    <property type="term" value="F:transmembrane transporter activity"/>
    <property type="evidence" value="ECO:0007669"/>
    <property type="project" value="InterPro"/>
</dbReference>
<evidence type="ECO:0000256" key="7">
    <source>
        <dbReference type="SAM" id="Phobius"/>
    </source>
</evidence>
<keyword evidence="4 7" id="KW-0812">Transmembrane</keyword>
<evidence type="ECO:0000256" key="6">
    <source>
        <dbReference type="ARBA" id="ARBA00023136"/>
    </source>
</evidence>
<evidence type="ECO:0000256" key="1">
    <source>
        <dbReference type="ARBA" id="ARBA00004651"/>
    </source>
</evidence>
<evidence type="ECO:0000256" key="5">
    <source>
        <dbReference type="ARBA" id="ARBA00022989"/>
    </source>
</evidence>
<dbReference type="PANTHER" id="PTHR23513">
    <property type="entry name" value="INTEGRAL MEMBRANE EFFLUX PROTEIN-RELATED"/>
    <property type="match status" value="1"/>
</dbReference>
<sequence length="400" mass="41925">MAGGSGQTEFRLILAAAVVSLLGTQIGFVAIPLVAVSALRASPGQVGLLATLSTVAFLLVGLPAGAWVDRLRRRPVMITADLARTVLLGSVPVAWWIGELSLLQLDVVVFLTGVGTVFFDVASQSYLPHVVGRDRLTAANAALVSADAVSDVVGRGLGGLMVQALSAPVAVGVDAASFLWSAACLWRVRRRETASPRGGPARLWQEIAQGLRFVVGQPFLRAIALSGALVNLSLQLILTLLPVLFVRDLHLPARTLGAYLGAGGIGLFLGARLAEPVGRRLGPGRTPWILGAVLGPASLAIPFVDHGPALWIAGVAWLLTMTQLGVNNVILVGFRQRITPDPLLGRMNATMRFLLFGALALGSGLAGLLGEFAGTRTALWAGAIVMSLAWLPLFLVRFTK</sequence>
<dbReference type="CDD" id="cd06173">
    <property type="entry name" value="MFS_MefA_like"/>
    <property type="match status" value="1"/>
</dbReference>
<feature type="transmembrane region" description="Helical" evidence="7">
    <location>
        <begin position="222"/>
        <end position="244"/>
    </location>
</feature>
<evidence type="ECO:0000313" key="8">
    <source>
        <dbReference type="EMBL" id="GLY84450.1"/>
    </source>
</evidence>
<reference evidence="8" key="1">
    <citation type="submission" date="2023-03" db="EMBL/GenBank/DDBJ databases">
        <title>Actinoallomurus iriomotensis NBRC 103684.</title>
        <authorList>
            <person name="Ichikawa N."/>
            <person name="Sato H."/>
            <person name="Tonouchi N."/>
        </authorList>
    </citation>
    <scope>NUCLEOTIDE SEQUENCE</scope>
    <source>
        <strain evidence="8">NBRC 103684</strain>
    </source>
</reference>